<evidence type="ECO:0000256" key="4">
    <source>
        <dbReference type="ARBA" id="ARBA00023242"/>
    </source>
</evidence>
<gene>
    <name evidence="7" type="ORF">K505DRAFT_416831</name>
</gene>
<dbReference type="AlphaFoldDB" id="A0A6A6XFK2"/>
<dbReference type="Proteomes" id="UP000799757">
    <property type="component" value="Unassembled WGS sequence"/>
</dbReference>
<evidence type="ECO:0000256" key="3">
    <source>
        <dbReference type="ARBA" id="ARBA00023163"/>
    </source>
</evidence>
<evidence type="ECO:0000313" key="8">
    <source>
        <dbReference type="Proteomes" id="UP000799757"/>
    </source>
</evidence>
<dbReference type="PANTHER" id="PTHR31069">
    <property type="entry name" value="OLEATE-ACTIVATED TRANSCRIPTION FACTOR 1-RELATED"/>
    <property type="match status" value="1"/>
</dbReference>
<dbReference type="Gene3D" id="4.10.240.10">
    <property type="entry name" value="Zn(2)-C6 fungal-type DNA-binding domain"/>
    <property type="match status" value="1"/>
</dbReference>
<reference evidence="7" key="1">
    <citation type="journal article" date="2020" name="Stud. Mycol.">
        <title>101 Dothideomycetes genomes: a test case for predicting lifestyles and emergence of pathogens.</title>
        <authorList>
            <person name="Haridas S."/>
            <person name="Albert R."/>
            <person name="Binder M."/>
            <person name="Bloem J."/>
            <person name="Labutti K."/>
            <person name="Salamov A."/>
            <person name="Andreopoulos B."/>
            <person name="Baker S."/>
            <person name="Barry K."/>
            <person name="Bills G."/>
            <person name="Bluhm B."/>
            <person name="Cannon C."/>
            <person name="Castanera R."/>
            <person name="Culley D."/>
            <person name="Daum C."/>
            <person name="Ezra D."/>
            <person name="Gonzalez J."/>
            <person name="Henrissat B."/>
            <person name="Kuo A."/>
            <person name="Liang C."/>
            <person name="Lipzen A."/>
            <person name="Lutzoni F."/>
            <person name="Magnuson J."/>
            <person name="Mondo S."/>
            <person name="Nolan M."/>
            <person name="Ohm R."/>
            <person name="Pangilinan J."/>
            <person name="Park H.-J."/>
            <person name="Ramirez L."/>
            <person name="Alfaro M."/>
            <person name="Sun H."/>
            <person name="Tritt A."/>
            <person name="Yoshinaga Y."/>
            <person name="Zwiers L.-H."/>
            <person name="Turgeon B."/>
            <person name="Goodwin S."/>
            <person name="Spatafora J."/>
            <person name="Crous P."/>
            <person name="Grigoriev I."/>
        </authorList>
    </citation>
    <scope>NUCLEOTIDE SEQUENCE</scope>
    <source>
        <strain evidence="7">CBS 109.77</strain>
    </source>
</reference>
<keyword evidence="1" id="KW-0805">Transcription regulation</keyword>
<feature type="compositionally biased region" description="Polar residues" evidence="5">
    <location>
        <begin position="91"/>
        <end position="106"/>
    </location>
</feature>
<sequence length="262" mass="28797">MFPRPKEIKHIACSRCRERKVKCDGGKPGCRRCQRLGHECQYVQGRKHQGKSEWVQHLRMFNSQPGKAGSISSPQSQSQTSTQSTSPSQPNPTEISNTDPATQDIRSSSPHPTYSISSSPSSPSNINSISIDVETSFNSFDNVDNWLLPASPSVAPSLGMDGESLDSQLYTFNSAETWCRTNYTSELITTGPGDSLMSGQGFNGSGFNENGVGEIFDPSSYCNPPPYFTSTTNVADWKLHHMASYPVSQGASTYWSYNNKER</sequence>
<dbReference type="CDD" id="cd00067">
    <property type="entry name" value="GAL4"/>
    <property type="match status" value="1"/>
</dbReference>
<keyword evidence="2" id="KW-0238">DNA-binding</keyword>
<feature type="domain" description="Zn(2)-C6 fungal-type" evidence="6">
    <location>
        <begin position="12"/>
        <end position="42"/>
    </location>
</feature>
<dbReference type="EMBL" id="MU001876">
    <property type="protein sequence ID" value="KAF2794904.1"/>
    <property type="molecule type" value="Genomic_DNA"/>
</dbReference>
<dbReference type="OrthoDB" id="5069333at2759"/>
<proteinExistence type="predicted"/>
<accession>A0A6A6XFK2</accession>
<evidence type="ECO:0000256" key="2">
    <source>
        <dbReference type="ARBA" id="ARBA00023125"/>
    </source>
</evidence>
<dbReference type="SUPFAM" id="SSF57701">
    <property type="entry name" value="Zn2/Cys6 DNA-binding domain"/>
    <property type="match status" value="1"/>
</dbReference>
<dbReference type="GO" id="GO:0000981">
    <property type="term" value="F:DNA-binding transcription factor activity, RNA polymerase II-specific"/>
    <property type="evidence" value="ECO:0007669"/>
    <property type="project" value="InterPro"/>
</dbReference>
<evidence type="ECO:0000256" key="5">
    <source>
        <dbReference type="SAM" id="MobiDB-lite"/>
    </source>
</evidence>
<keyword evidence="4" id="KW-0539">Nucleus</keyword>
<dbReference type="PANTHER" id="PTHR31069:SF12">
    <property type="entry name" value="TRANSCRIPTION FACTOR DOMAIN-CONTAINING PROTEIN"/>
    <property type="match status" value="1"/>
</dbReference>
<protein>
    <recommendedName>
        <fullName evidence="6">Zn(2)-C6 fungal-type domain-containing protein</fullName>
    </recommendedName>
</protein>
<evidence type="ECO:0000256" key="1">
    <source>
        <dbReference type="ARBA" id="ARBA00023015"/>
    </source>
</evidence>
<dbReference type="Pfam" id="PF00172">
    <property type="entry name" value="Zn_clus"/>
    <property type="match status" value="1"/>
</dbReference>
<feature type="compositionally biased region" description="Low complexity" evidence="5">
    <location>
        <begin position="72"/>
        <end position="88"/>
    </location>
</feature>
<dbReference type="InterPro" id="IPR001138">
    <property type="entry name" value="Zn2Cys6_DnaBD"/>
</dbReference>
<dbReference type="PROSITE" id="PS00463">
    <property type="entry name" value="ZN2_CY6_FUNGAL_1"/>
    <property type="match status" value="1"/>
</dbReference>
<dbReference type="InterPro" id="IPR036864">
    <property type="entry name" value="Zn2-C6_fun-type_DNA-bd_sf"/>
</dbReference>
<evidence type="ECO:0000259" key="6">
    <source>
        <dbReference type="PROSITE" id="PS50048"/>
    </source>
</evidence>
<feature type="compositionally biased region" description="Low complexity" evidence="5">
    <location>
        <begin position="107"/>
        <end position="127"/>
    </location>
</feature>
<dbReference type="PROSITE" id="PS50048">
    <property type="entry name" value="ZN2_CY6_FUNGAL_2"/>
    <property type="match status" value="1"/>
</dbReference>
<evidence type="ECO:0000313" key="7">
    <source>
        <dbReference type="EMBL" id="KAF2794904.1"/>
    </source>
</evidence>
<dbReference type="GO" id="GO:0008270">
    <property type="term" value="F:zinc ion binding"/>
    <property type="evidence" value="ECO:0007669"/>
    <property type="project" value="InterPro"/>
</dbReference>
<name>A0A6A6XFK2_9PLEO</name>
<dbReference type="GO" id="GO:0045944">
    <property type="term" value="P:positive regulation of transcription by RNA polymerase II"/>
    <property type="evidence" value="ECO:0007669"/>
    <property type="project" value="TreeGrafter"/>
</dbReference>
<dbReference type="InterPro" id="IPR050675">
    <property type="entry name" value="OAF3"/>
</dbReference>
<dbReference type="SMART" id="SM00066">
    <property type="entry name" value="GAL4"/>
    <property type="match status" value="1"/>
</dbReference>
<feature type="region of interest" description="Disordered" evidence="5">
    <location>
        <begin position="63"/>
        <end position="127"/>
    </location>
</feature>
<dbReference type="GO" id="GO:0000978">
    <property type="term" value="F:RNA polymerase II cis-regulatory region sequence-specific DNA binding"/>
    <property type="evidence" value="ECO:0007669"/>
    <property type="project" value="TreeGrafter"/>
</dbReference>
<dbReference type="GO" id="GO:0005634">
    <property type="term" value="C:nucleus"/>
    <property type="evidence" value="ECO:0007669"/>
    <property type="project" value="TreeGrafter"/>
</dbReference>
<keyword evidence="8" id="KW-1185">Reference proteome</keyword>
<organism evidence="7 8">
    <name type="scientific">Melanomma pulvis-pyrius CBS 109.77</name>
    <dbReference type="NCBI Taxonomy" id="1314802"/>
    <lineage>
        <taxon>Eukaryota</taxon>
        <taxon>Fungi</taxon>
        <taxon>Dikarya</taxon>
        <taxon>Ascomycota</taxon>
        <taxon>Pezizomycotina</taxon>
        <taxon>Dothideomycetes</taxon>
        <taxon>Pleosporomycetidae</taxon>
        <taxon>Pleosporales</taxon>
        <taxon>Melanommataceae</taxon>
        <taxon>Melanomma</taxon>
    </lineage>
</organism>
<keyword evidence="3" id="KW-0804">Transcription</keyword>